<dbReference type="AlphaFoldDB" id="A0AA40KVR1"/>
<accession>A0AA40KVR1</accession>
<sequence>MATPKAKLRASMRRIFPGKVAPTPRRLISVFHREWSEGNPEIKRFNPKYKINYNSRRHRVKKRRSRRRERPKFEGLFDGLVRESSDTEMSLFVKRTVQGSPPRVIPNSAHERWAGRGRRFDE</sequence>
<feature type="region of interest" description="Disordered" evidence="1">
    <location>
        <begin position="99"/>
        <end position="122"/>
    </location>
</feature>
<organism evidence="2 3">
    <name type="scientific">Melipona bicolor</name>
    <dbReference type="NCBI Taxonomy" id="60889"/>
    <lineage>
        <taxon>Eukaryota</taxon>
        <taxon>Metazoa</taxon>
        <taxon>Ecdysozoa</taxon>
        <taxon>Arthropoda</taxon>
        <taxon>Hexapoda</taxon>
        <taxon>Insecta</taxon>
        <taxon>Pterygota</taxon>
        <taxon>Neoptera</taxon>
        <taxon>Endopterygota</taxon>
        <taxon>Hymenoptera</taxon>
        <taxon>Apocrita</taxon>
        <taxon>Aculeata</taxon>
        <taxon>Apoidea</taxon>
        <taxon>Anthophila</taxon>
        <taxon>Apidae</taxon>
        <taxon>Melipona</taxon>
    </lineage>
</organism>
<evidence type="ECO:0000313" key="3">
    <source>
        <dbReference type="Proteomes" id="UP001177670"/>
    </source>
</evidence>
<comment type="caution">
    <text evidence="2">The sequence shown here is derived from an EMBL/GenBank/DDBJ whole genome shotgun (WGS) entry which is preliminary data.</text>
</comment>
<name>A0AA40KVR1_9HYME</name>
<dbReference type="Proteomes" id="UP001177670">
    <property type="component" value="Unassembled WGS sequence"/>
</dbReference>
<dbReference type="EMBL" id="JAHYIQ010000002">
    <property type="protein sequence ID" value="KAK1134594.1"/>
    <property type="molecule type" value="Genomic_DNA"/>
</dbReference>
<feature type="compositionally biased region" description="Basic and acidic residues" evidence="1">
    <location>
        <begin position="109"/>
        <end position="122"/>
    </location>
</feature>
<gene>
    <name evidence="2" type="ORF">K0M31_007376</name>
</gene>
<proteinExistence type="predicted"/>
<keyword evidence="3" id="KW-1185">Reference proteome</keyword>
<protein>
    <submittedName>
        <fullName evidence="2">Uncharacterized protein</fullName>
    </submittedName>
</protein>
<reference evidence="2" key="1">
    <citation type="submission" date="2021-10" db="EMBL/GenBank/DDBJ databases">
        <title>Melipona bicolor Genome sequencing and assembly.</title>
        <authorList>
            <person name="Araujo N.S."/>
            <person name="Arias M.C."/>
        </authorList>
    </citation>
    <scope>NUCLEOTIDE SEQUENCE</scope>
    <source>
        <strain evidence="2">USP_2M_L1-L4_2017</strain>
        <tissue evidence="2">Whole body</tissue>
    </source>
</reference>
<evidence type="ECO:0000256" key="1">
    <source>
        <dbReference type="SAM" id="MobiDB-lite"/>
    </source>
</evidence>
<evidence type="ECO:0000313" key="2">
    <source>
        <dbReference type="EMBL" id="KAK1134594.1"/>
    </source>
</evidence>